<feature type="domain" description="DUF7791" evidence="4">
    <location>
        <begin position="570"/>
        <end position="685"/>
    </location>
</feature>
<dbReference type="PANTHER" id="PTHR10039:SF5">
    <property type="entry name" value="NACHT DOMAIN-CONTAINING PROTEIN"/>
    <property type="match status" value="1"/>
</dbReference>
<reference evidence="5" key="1">
    <citation type="submission" date="2022-07" db="EMBL/GenBank/DDBJ databases">
        <title>Genome Sequence of Xylaria arbuscula.</title>
        <authorList>
            <person name="Buettner E."/>
        </authorList>
    </citation>
    <scope>NUCLEOTIDE SEQUENCE</scope>
    <source>
        <strain evidence="5">VT107</strain>
    </source>
</reference>
<keyword evidence="1" id="KW-0677">Repeat</keyword>
<dbReference type="AlphaFoldDB" id="A0A9W8NIU7"/>
<dbReference type="Pfam" id="PF24883">
    <property type="entry name" value="NPHP3_N"/>
    <property type="match status" value="1"/>
</dbReference>
<dbReference type="InterPro" id="IPR027417">
    <property type="entry name" value="P-loop_NTPase"/>
</dbReference>
<protein>
    <recommendedName>
        <fullName evidence="7">NACHT domain-containing protein</fullName>
    </recommendedName>
</protein>
<dbReference type="PANTHER" id="PTHR10039">
    <property type="entry name" value="AMELOGENIN"/>
    <property type="match status" value="1"/>
</dbReference>
<evidence type="ECO:0000313" key="5">
    <source>
        <dbReference type="EMBL" id="KAJ3577619.1"/>
    </source>
</evidence>
<evidence type="ECO:0000256" key="1">
    <source>
        <dbReference type="ARBA" id="ARBA00022737"/>
    </source>
</evidence>
<comment type="caution">
    <text evidence="5">The sequence shown here is derived from an EMBL/GenBank/DDBJ whole genome shotgun (WGS) entry which is preliminary data.</text>
</comment>
<gene>
    <name evidence="5" type="ORF">NPX13_g2944</name>
</gene>
<name>A0A9W8NIU7_9PEZI</name>
<evidence type="ECO:0000259" key="4">
    <source>
        <dbReference type="Pfam" id="PF25053"/>
    </source>
</evidence>
<dbReference type="Pfam" id="PF25053">
    <property type="entry name" value="DUF7791"/>
    <property type="match status" value="1"/>
</dbReference>
<dbReference type="InterPro" id="IPR031352">
    <property type="entry name" value="SesA"/>
</dbReference>
<dbReference type="Pfam" id="PF17107">
    <property type="entry name" value="SesA"/>
    <property type="match status" value="1"/>
</dbReference>
<dbReference type="Gene3D" id="3.40.50.300">
    <property type="entry name" value="P-loop containing nucleotide triphosphate hydrolases"/>
    <property type="match status" value="1"/>
</dbReference>
<feature type="domain" description="Nephrocystin 3-like N-terminal" evidence="3">
    <location>
        <begin position="283"/>
        <end position="460"/>
    </location>
</feature>
<dbReference type="VEuPathDB" id="FungiDB:F4678DRAFT_480490"/>
<proteinExistence type="predicted"/>
<keyword evidence="6" id="KW-1185">Reference proteome</keyword>
<dbReference type="SUPFAM" id="SSF52540">
    <property type="entry name" value="P-loop containing nucleoside triphosphate hydrolases"/>
    <property type="match status" value="1"/>
</dbReference>
<dbReference type="EMBL" id="JANPWZ010000336">
    <property type="protein sequence ID" value="KAJ3577619.1"/>
    <property type="molecule type" value="Genomic_DNA"/>
</dbReference>
<evidence type="ECO:0000259" key="2">
    <source>
        <dbReference type="Pfam" id="PF17107"/>
    </source>
</evidence>
<organism evidence="5 6">
    <name type="scientific">Xylaria arbuscula</name>
    <dbReference type="NCBI Taxonomy" id="114810"/>
    <lineage>
        <taxon>Eukaryota</taxon>
        <taxon>Fungi</taxon>
        <taxon>Dikarya</taxon>
        <taxon>Ascomycota</taxon>
        <taxon>Pezizomycotina</taxon>
        <taxon>Sordariomycetes</taxon>
        <taxon>Xylariomycetidae</taxon>
        <taxon>Xylariales</taxon>
        <taxon>Xylariaceae</taxon>
        <taxon>Xylaria</taxon>
    </lineage>
</organism>
<dbReference type="Proteomes" id="UP001148614">
    <property type="component" value="Unassembled WGS sequence"/>
</dbReference>
<evidence type="ECO:0000313" key="6">
    <source>
        <dbReference type="Proteomes" id="UP001148614"/>
    </source>
</evidence>
<evidence type="ECO:0000259" key="3">
    <source>
        <dbReference type="Pfam" id="PF24883"/>
    </source>
</evidence>
<sequence>MDPLSALSVAAGVVQFVDFTYRLVSGTHAIINSSSGLASDTRTLDIIAKDAKGLKDALATSPAMASSDTTLQALLTECNAIAESLLAVFEKLRAKNARKWTCFISALRTLWSKGKIADFVDRLGKLQAQISTHMHFLILKHVNMQSVQITSLTERAESLGMEDQNRLEALRDAIVTRLNSLAEEASKTRDDMRHLTETLESNASEPPRAPQLAHLSLFLELTNSFPSAIKHLAEEQSLMASNQEFLESLYFSKIRARQNRIELAHSRTFQWVFQPTIPDGSRRASFHQWLQNGKETFWIQGKAGSGKSTLMKFISAHPTTTELLQKWAGNKRLILSNFFFWHSGTVLQKSREGLLRSLLFEILRKCPEIIPRVSKGNQKGPFQRQGLYSQTNEEDVWSQEELVEVFHTLVACCDETNVIFCFFIDGLDEFEEKRKTHSDLVATLRILDTSQNIKFCISSRPWTVFSDAFGKDPGRLLKLEDLTQNDIRSYVHEKFKGNSQFQLLSVDNPQYTELIEDITRQAQGVFLWVFLVVRDLLEGFSHNDTIRTMRKRLEQFPAELEDFFQHMIDSVSPIYAPHMARTFWMATSVSQPQFLIVYSLLDDISDGLATFATEQLPEVMRDNEVLTRADQMRRRLDGRCKGLLEVVCDNTYVGPYFEYKVDFLHRTVRDFLLGSPKIRRMLEQQRFIDVSGLDRFDNDIWLLPCLSILLALKCAPFKKSRSSVTALENGRVGTYTTIYSALAVEFLKHLMNFAHEAEVNMNDRSALIRLLVDAEKVYDWKRSDCSWPLDVNLFLGLACQADLFSYIERRITPGWFTQPPDSVNCMVYSFHDEPKRPLLSYALGTDLKDPALKVKPWTVQPRIIKLLLDRGADPNQMDESLQTVESLSIWGSFLTQTLSVSFAPAADQVLEALRILLKYNVNLSAKVIVKNGQMITAAKRVEELLHRDVGALQGAHQLKDNGIASIPDDQLSCLPWFSSWWSRLLSFLARH</sequence>
<dbReference type="InterPro" id="IPR056693">
    <property type="entry name" value="DUF7791"/>
</dbReference>
<accession>A0A9W8NIU7</accession>
<dbReference type="InterPro" id="IPR056884">
    <property type="entry name" value="NPHP3-like_N"/>
</dbReference>
<feature type="domain" description="NACHT-NTPase and P-loop NTPases N-terminal" evidence="2">
    <location>
        <begin position="11"/>
        <end position="120"/>
    </location>
</feature>
<evidence type="ECO:0008006" key="7">
    <source>
        <dbReference type="Google" id="ProtNLM"/>
    </source>
</evidence>